<evidence type="ECO:0000313" key="4">
    <source>
        <dbReference type="Proteomes" id="UP000683360"/>
    </source>
</evidence>
<dbReference type="OrthoDB" id="10062030at2759"/>
<evidence type="ECO:0000259" key="2">
    <source>
        <dbReference type="Pfam" id="PF22938"/>
    </source>
</evidence>
<dbReference type="AlphaFoldDB" id="A0A8S3S579"/>
<feature type="domain" description="Integrase p58-like C-terminal" evidence="2">
    <location>
        <begin position="79"/>
        <end position="112"/>
    </location>
</feature>
<feature type="compositionally biased region" description="Polar residues" evidence="1">
    <location>
        <begin position="122"/>
        <end position="135"/>
    </location>
</feature>
<dbReference type="EMBL" id="CAJPWZ010001358">
    <property type="protein sequence ID" value="CAG2213523.1"/>
    <property type="molecule type" value="Genomic_DNA"/>
</dbReference>
<sequence length="185" mass="21817">MPPSVKDIPAHKWAWELTEKVEHSHSFVRGKIKGQMRRQKHYHDLKLSYQNFRKDDEVYVYFPVKKPGMSSKLTRFWKGPFKILDKYGDLTYTIDCGYRGKPQVIHVDRLKKKNKQTLRTESDYSTFSPLDTGNKSAEDDQVETPYLQEIAVHESTLPDEDEQESSQDGRRTRRKSAWMADYIVE</sequence>
<keyword evidence="4" id="KW-1185">Reference proteome</keyword>
<name>A0A8S3S579_MYTED</name>
<dbReference type="InterPro" id="IPR054465">
    <property type="entry name" value="Integrase_p58-like_C"/>
</dbReference>
<evidence type="ECO:0000313" key="3">
    <source>
        <dbReference type="EMBL" id="CAG2213523.1"/>
    </source>
</evidence>
<dbReference type="Proteomes" id="UP000683360">
    <property type="component" value="Unassembled WGS sequence"/>
</dbReference>
<organism evidence="3 4">
    <name type="scientific">Mytilus edulis</name>
    <name type="common">Blue mussel</name>
    <dbReference type="NCBI Taxonomy" id="6550"/>
    <lineage>
        <taxon>Eukaryota</taxon>
        <taxon>Metazoa</taxon>
        <taxon>Spiralia</taxon>
        <taxon>Lophotrochozoa</taxon>
        <taxon>Mollusca</taxon>
        <taxon>Bivalvia</taxon>
        <taxon>Autobranchia</taxon>
        <taxon>Pteriomorphia</taxon>
        <taxon>Mytilida</taxon>
        <taxon>Mytiloidea</taxon>
        <taxon>Mytilidae</taxon>
        <taxon>Mytilinae</taxon>
        <taxon>Mytilus</taxon>
    </lineage>
</organism>
<protein>
    <recommendedName>
        <fullName evidence="2">Integrase p58-like C-terminal domain-containing protein</fullName>
    </recommendedName>
</protein>
<gene>
    <name evidence="3" type="ORF">MEDL_27439</name>
</gene>
<proteinExistence type="predicted"/>
<comment type="caution">
    <text evidence="3">The sequence shown here is derived from an EMBL/GenBank/DDBJ whole genome shotgun (WGS) entry which is preliminary data.</text>
</comment>
<feature type="region of interest" description="Disordered" evidence="1">
    <location>
        <begin position="122"/>
        <end position="185"/>
    </location>
</feature>
<dbReference type="Pfam" id="PF22938">
    <property type="entry name" value="Integrase_p58_C"/>
    <property type="match status" value="1"/>
</dbReference>
<evidence type="ECO:0000256" key="1">
    <source>
        <dbReference type="SAM" id="MobiDB-lite"/>
    </source>
</evidence>
<accession>A0A8S3S579</accession>
<reference evidence="3" key="1">
    <citation type="submission" date="2021-03" db="EMBL/GenBank/DDBJ databases">
        <authorList>
            <person name="Bekaert M."/>
        </authorList>
    </citation>
    <scope>NUCLEOTIDE SEQUENCE</scope>
</reference>